<accession>A0AAW1JIJ9</accession>
<evidence type="ECO:0000313" key="2">
    <source>
        <dbReference type="EMBL" id="KAK9703772.1"/>
    </source>
</evidence>
<sequence length="153" mass="16693">MPSIACGGNIFSDILDIAITKNLSVNIQVEATAEVSSDHNPIIIRLGGAADVLGSALQRFVNWPKFEREVAVCLPDFPESIETTTDLEAAPCKLTQGISGCLVEATSYRAPVTDRWLPGHIRALVREKRSARRRAQQMASRTYQSPNPGKAPY</sequence>
<reference evidence="2 3" key="1">
    <citation type="journal article" date="2024" name="BMC Genomics">
        <title>De novo assembly and annotation of Popillia japonica's genome with initial clues to its potential as an invasive pest.</title>
        <authorList>
            <person name="Cucini C."/>
            <person name="Boschi S."/>
            <person name="Funari R."/>
            <person name="Cardaioli E."/>
            <person name="Iannotti N."/>
            <person name="Marturano G."/>
            <person name="Paoli F."/>
            <person name="Bruttini M."/>
            <person name="Carapelli A."/>
            <person name="Frati F."/>
            <person name="Nardi F."/>
        </authorList>
    </citation>
    <scope>NUCLEOTIDE SEQUENCE [LARGE SCALE GENOMIC DNA]</scope>
    <source>
        <strain evidence="2">DMR45628</strain>
    </source>
</reference>
<dbReference type="AlphaFoldDB" id="A0AAW1JIJ9"/>
<protein>
    <recommendedName>
        <fullName evidence="4">Endonuclease/exonuclease/phosphatase domain-containing protein</fullName>
    </recommendedName>
</protein>
<comment type="caution">
    <text evidence="2">The sequence shown here is derived from an EMBL/GenBank/DDBJ whole genome shotgun (WGS) entry which is preliminary data.</text>
</comment>
<gene>
    <name evidence="2" type="ORF">QE152_g29108</name>
</gene>
<evidence type="ECO:0000256" key="1">
    <source>
        <dbReference type="SAM" id="MobiDB-lite"/>
    </source>
</evidence>
<dbReference type="Proteomes" id="UP001458880">
    <property type="component" value="Unassembled WGS sequence"/>
</dbReference>
<dbReference type="EMBL" id="JASPKY010000363">
    <property type="protein sequence ID" value="KAK9703772.1"/>
    <property type="molecule type" value="Genomic_DNA"/>
</dbReference>
<keyword evidence="3" id="KW-1185">Reference proteome</keyword>
<proteinExistence type="predicted"/>
<organism evidence="2 3">
    <name type="scientific">Popillia japonica</name>
    <name type="common">Japanese beetle</name>
    <dbReference type="NCBI Taxonomy" id="7064"/>
    <lineage>
        <taxon>Eukaryota</taxon>
        <taxon>Metazoa</taxon>
        <taxon>Ecdysozoa</taxon>
        <taxon>Arthropoda</taxon>
        <taxon>Hexapoda</taxon>
        <taxon>Insecta</taxon>
        <taxon>Pterygota</taxon>
        <taxon>Neoptera</taxon>
        <taxon>Endopterygota</taxon>
        <taxon>Coleoptera</taxon>
        <taxon>Polyphaga</taxon>
        <taxon>Scarabaeiformia</taxon>
        <taxon>Scarabaeidae</taxon>
        <taxon>Rutelinae</taxon>
        <taxon>Popillia</taxon>
    </lineage>
</organism>
<name>A0AAW1JIJ9_POPJA</name>
<evidence type="ECO:0000313" key="3">
    <source>
        <dbReference type="Proteomes" id="UP001458880"/>
    </source>
</evidence>
<feature type="region of interest" description="Disordered" evidence="1">
    <location>
        <begin position="134"/>
        <end position="153"/>
    </location>
</feature>
<evidence type="ECO:0008006" key="4">
    <source>
        <dbReference type="Google" id="ProtNLM"/>
    </source>
</evidence>